<evidence type="ECO:0000313" key="2">
    <source>
        <dbReference type="Proteomes" id="UP001314170"/>
    </source>
</evidence>
<evidence type="ECO:0000313" key="1">
    <source>
        <dbReference type="EMBL" id="CAK7336912.1"/>
    </source>
</evidence>
<proteinExistence type="predicted"/>
<evidence type="ECO:0008006" key="3">
    <source>
        <dbReference type="Google" id="ProtNLM"/>
    </source>
</evidence>
<name>A0AAV1RNA4_9ROSI</name>
<gene>
    <name evidence="1" type="ORF">DCAF_LOCUS11938</name>
</gene>
<reference evidence="1 2" key="1">
    <citation type="submission" date="2024-01" db="EMBL/GenBank/DDBJ databases">
        <authorList>
            <person name="Waweru B."/>
        </authorList>
    </citation>
    <scope>NUCLEOTIDE SEQUENCE [LARGE SCALE GENOMIC DNA]</scope>
</reference>
<dbReference type="Gene3D" id="1.25.40.20">
    <property type="entry name" value="Ankyrin repeat-containing domain"/>
    <property type="match status" value="2"/>
</dbReference>
<sequence>MDLWLVEASLTGNIESLHQLLRENPLILDKMAVFSSENPLHIASIPGHVDFVKEMVRLKPEFAKEINQEGFSAVHMAAACGCVEIVQELLKVDPRLSRLEGKENVTPLHCAAIKGRAEVISVMLSSCPDCIEDLTVQKETALHLAIKNNQFEAVKALVDWIREMDKEDILNVKDELGNTALHLATWKKQRQAS</sequence>
<comment type="caution">
    <text evidence="1">The sequence shown here is derived from an EMBL/GenBank/DDBJ whole genome shotgun (WGS) entry which is preliminary data.</text>
</comment>
<accession>A0AAV1RNA4</accession>
<dbReference type="PANTHER" id="PTHR24128:SF61">
    <property type="entry name" value="ANKYRIN REPEAT-CONTAINING PROTEIN BDA1-LIKE"/>
    <property type="match status" value="1"/>
</dbReference>
<dbReference type="EMBL" id="CAWUPB010001009">
    <property type="protein sequence ID" value="CAK7336912.1"/>
    <property type="molecule type" value="Genomic_DNA"/>
</dbReference>
<dbReference type="PANTHER" id="PTHR24128">
    <property type="entry name" value="HOMEOBOX PROTEIN WARIAI"/>
    <property type="match status" value="1"/>
</dbReference>
<dbReference type="AlphaFoldDB" id="A0AAV1RNA4"/>
<keyword evidence="2" id="KW-1185">Reference proteome</keyword>
<organism evidence="1 2">
    <name type="scientific">Dovyalis caffra</name>
    <dbReference type="NCBI Taxonomy" id="77055"/>
    <lineage>
        <taxon>Eukaryota</taxon>
        <taxon>Viridiplantae</taxon>
        <taxon>Streptophyta</taxon>
        <taxon>Embryophyta</taxon>
        <taxon>Tracheophyta</taxon>
        <taxon>Spermatophyta</taxon>
        <taxon>Magnoliopsida</taxon>
        <taxon>eudicotyledons</taxon>
        <taxon>Gunneridae</taxon>
        <taxon>Pentapetalae</taxon>
        <taxon>rosids</taxon>
        <taxon>fabids</taxon>
        <taxon>Malpighiales</taxon>
        <taxon>Salicaceae</taxon>
        <taxon>Flacourtieae</taxon>
        <taxon>Dovyalis</taxon>
    </lineage>
</organism>
<dbReference type="Pfam" id="PF12796">
    <property type="entry name" value="Ank_2"/>
    <property type="match status" value="1"/>
</dbReference>
<dbReference type="Proteomes" id="UP001314170">
    <property type="component" value="Unassembled WGS sequence"/>
</dbReference>
<dbReference type="SUPFAM" id="SSF48403">
    <property type="entry name" value="Ankyrin repeat"/>
    <property type="match status" value="1"/>
</dbReference>
<dbReference type="SMART" id="SM00248">
    <property type="entry name" value="ANK"/>
    <property type="match status" value="4"/>
</dbReference>
<dbReference type="InterPro" id="IPR036770">
    <property type="entry name" value="Ankyrin_rpt-contain_sf"/>
</dbReference>
<protein>
    <recommendedName>
        <fullName evidence="3">Ankyrin repeat-containing protein</fullName>
    </recommendedName>
</protein>
<dbReference type="InterPro" id="IPR002110">
    <property type="entry name" value="Ankyrin_rpt"/>
</dbReference>